<organism evidence="1 2">
    <name type="scientific">Pseudomonas vranovensis</name>
    <dbReference type="NCBI Taxonomy" id="321661"/>
    <lineage>
        <taxon>Bacteria</taxon>
        <taxon>Pseudomonadati</taxon>
        <taxon>Pseudomonadota</taxon>
        <taxon>Gammaproteobacteria</taxon>
        <taxon>Pseudomonadales</taxon>
        <taxon>Pseudomonadaceae</taxon>
        <taxon>Pseudomonas</taxon>
    </lineage>
</organism>
<comment type="caution">
    <text evidence="1">The sequence shown here is derived from an EMBL/GenBank/DDBJ whole genome shotgun (WGS) entry which is preliminary data.</text>
</comment>
<sequence>MRYRGAHYWAWADCQLHSQEHIESLESGITLDVKARHSRSGCTQLFLGVYTSAGLPVVEEYHDRLDEVTLTRAMVWGVKRCRAIAAEVIELHELPSMNAYSGLRSINSGP</sequence>
<evidence type="ECO:0000313" key="2">
    <source>
        <dbReference type="Proteomes" id="UP000285286"/>
    </source>
</evidence>
<dbReference type="RefSeq" id="WP_123567720.1">
    <property type="nucleotide sequence ID" value="NZ_MOAM01000035.1"/>
</dbReference>
<reference evidence="1 2" key="1">
    <citation type="submission" date="2016-10" db="EMBL/GenBank/DDBJ databases">
        <title>Comparative genome analysis of multiple Pseudomonas spp. focuses on biocontrol and plant growth promoting traits.</title>
        <authorList>
            <person name="Tao X.-Y."/>
            <person name="Taylor C.G."/>
        </authorList>
    </citation>
    <scope>NUCLEOTIDE SEQUENCE [LARGE SCALE GENOMIC DNA]</scope>
    <source>
        <strain evidence="1 2">15D11</strain>
    </source>
</reference>
<evidence type="ECO:0000313" key="1">
    <source>
        <dbReference type="EMBL" id="ROL64842.1"/>
    </source>
</evidence>
<proteinExistence type="predicted"/>
<name>A0A423CZR3_9PSED</name>
<dbReference type="AlphaFoldDB" id="A0A423CZR3"/>
<keyword evidence="2" id="KW-1185">Reference proteome</keyword>
<gene>
    <name evidence="1" type="ORF">BHU25_23510</name>
</gene>
<dbReference type="EMBL" id="MOAM01000035">
    <property type="protein sequence ID" value="ROL64842.1"/>
    <property type="molecule type" value="Genomic_DNA"/>
</dbReference>
<dbReference type="Proteomes" id="UP000285286">
    <property type="component" value="Unassembled WGS sequence"/>
</dbReference>
<accession>A0A423CZR3</accession>
<protein>
    <submittedName>
        <fullName evidence="1">Uncharacterized protein</fullName>
    </submittedName>
</protein>